<sequence>MKETAEKNGGEYKNLSQEDTTLRTKYDKVLKLHSDITQKGTDLKQTIHEYHSVILSACPNKWLVNLAEMSKKAEVEDKQQAVQQTAAFHQTLKYVFVQCIKSRT</sequence>
<dbReference type="EMBL" id="CAKOFQ010007448">
    <property type="protein sequence ID" value="CAH2001409.1"/>
    <property type="molecule type" value="Genomic_DNA"/>
</dbReference>
<evidence type="ECO:0000313" key="2">
    <source>
        <dbReference type="Proteomes" id="UP001152888"/>
    </source>
</evidence>
<dbReference type="AlphaFoldDB" id="A0A9P0Q0S9"/>
<accession>A0A9P0Q0S9</accession>
<evidence type="ECO:0000313" key="1">
    <source>
        <dbReference type="EMBL" id="CAH2001409.1"/>
    </source>
</evidence>
<protein>
    <submittedName>
        <fullName evidence="1">Uncharacterized protein</fullName>
    </submittedName>
</protein>
<dbReference type="Proteomes" id="UP001152888">
    <property type="component" value="Unassembled WGS sequence"/>
</dbReference>
<comment type="caution">
    <text evidence="1">The sequence shown here is derived from an EMBL/GenBank/DDBJ whole genome shotgun (WGS) entry which is preliminary data.</text>
</comment>
<dbReference type="OrthoDB" id="336088at2759"/>
<gene>
    <name evidence="1" type="ORF">ACAOBT_LOCUS26176</name>
</gene>
<proteinExistence type="predicted"/>
<name>A0A9P0Q0S9_ACAOB</name>
<reference evidence="1" key="1">
    <citation type="submission" date="2022-03" db="EMBL/GenBank/DDBJ databases">
        <authorList>
            <person name="Sayadi A."/>
        </authorList>
    </citation>
    <scope>NUCLEOTIDE SEQUENCE</scope>
</reference>
<keyword evidence="2" id="KW-1185">Reference proteome</keyword>
<organism evidence="1 2">
    <name type="scientific">Acanthoscelides obtectus</name>
    <name type="common">Bean weevil</name>
    <name type="synonym">Bruchus obtectus</name>
    <dbReference type="NCBI Taxonomy" id="200917"/>
    <lineage>
        <taxon>Eukaryota</taxon>
        <taxon>Metazoa</taxon>
        <taxon>Ecdysozoa</taxon>
        <taxon>Arthropoda</taxon>
        <taxon>Hexapoda</taxon>
        <taxon>Insecta</taxon>
        <taxon>Pterygota</taxon>
        <taxon>Neoptera</taxon>
        <taxon>Endopterygota</taxon>
        <taxon>Coleoptera</taxon>
        <taxon>Polyphaga</taxon>
        <taxon>Cucujiformia</taxon>
        <taxon>Chrysomeloidea</taxon>
        <taxon>Chrysomelidae</taxon>
        <taxon>Bruchinae</taxon>
        <taxon>Bruchini</taxon>
        <taxon>Acanthoscelides</taxon>
    </lineage>
</organism>